<feature type="compositionally biased region" description="Basic residues" evidence="1">
    <location>
        <begin position="274"/>
        <end position="289"/>
    </location>
</feature>
<dbReference type="PANTHER" id="PTHR47805:SF1">
    <property type="entry name" value="SAGA-ASSOCIATED FACTOR 73"/>
    <property type="match status" value="1"/>
</dbReference>
<dbReference type="GeneID" id="29002025"/>
<dbReference type="InterPro" id="IPR013243">
    <property type="entry name" value="SCA7_dom"/>
</dbReference>
<dbReference type="Pfam" id="PF08313">
    <property type="entry name" value="SCA7"/>
    <property type="match status" value="1"/>
</dbReference>
<dbReference type="VEuPathDB" id="FungiDB:PHYBLDRAFT_63429"/>
<dbReference type="Gene3D" id="6.10.140.1270">
    <property type="match status" value="1"/>
</dbReference>
<evidence type="ECO:0000313" key="3">
    <source>
        <dbReference type="EMBL" id="OAD68664.1"/>
    </source>
</evidence>
<accession>A0A162NDY6</accession>
<feature type="compositionally biased region" description="Basic and acidic residues" evidence="1">
    <location>
        <begin position="239"/>
        <end position="248"/>
    </location>
</feature>
<feature type="region of interest" description="Disordered" evidence="1">
    <location>
        <begin position="217"/>
        <end position="300"/>
    </location>
</feature>
<dbReference type="GO" id="GO:0000124">
    <property type="term" value="C:SAGA complex"/>
    <property type="evidence" value="ECO:0007669"/>
    <property type="project" value="InterPro"/>
</dbReference>
<proteinExistence type="predicted"/>
<feature type="domain" description="SCA7" evidence="2">
    <location>
        <begin position="288"/>
        <end position="355"/>
    </location>
</feature>
<dbReference type="InParanoid" id="A0A162NDY6"/>
<dbReference type="FunCoup" id="A0A162NDY6">
    <property type="interactions" value="49"/>
</dbReference>
<dbReference type="InterPro" id="IPR037804">
    <property type="entry name" value="SGF73"/>
</dbReference>
<dbReference type="RefSeq" id="XP_018286704.1">
    <property type="nucleotide sequence ID" value="XM_018441119.1"/>
</dbReference>
<evidence type="ECO:0000259" key="2">
    <source>
        <dbReference type="PROSITE" id="PS51505"/>
    </source>
</evidence>
<dbReference type="AlphaFoldDB" id="A0A162NDY6"/>
<name>A0A162NDY6_PHYB8</name>
<dbReference type="Proteomes" id="UP000077315">
    <property type="component" value="Unassembled WGS sequence"/>
</dbReference>
<protein>
    <recommendedName>
        <fullName evidence="2">SCA7 domain-containing protein</fullName>
    </recommendedName>
</protein>
<dbReference type="OrthoDB" id="21678at2759"/>
<organism evidence="3 4">
    <name type="scientific">Phycomyces blakesleeanus (strain ATCC 8743b / DSM 1359 / FGSC 10004 / NBRC 33097 / NRRL 1555)</name>
    <dbReference type="NCBI Taxonomy" id="763407"/>
    <lineage>
        <taxon>Eukaryota</taxon>
        <taxon>Fungi</taxon>
        <taxon>Fungi incertae sedis</taxon>
        <taxon>Mucoromycota</taxon>
        <taxon>Mucoromycotina</taxon>
        <taxon>Mucoromycetes</taxon>
        <taxon>Mucorales</taxon>
        <taxon>Phycomycetaceae</taxon>
        <taxon>Phycomyces</taxon>
    </lineage>
</organism>
<evidence type="ECO:0000256" key="1">
    <source>
        <dbReference type="SAM" id="MobiDB-lite"/>
    </source>
</evidence>
<keyword evidence="4" id="KW-1185">Reference proteome</keyword>
<dbReference type="EMBL" id="KV440994">
    <property type="protein sequence ID" value="OAD68664.1"/>
    <property type="molecule type" value="Genomic_DNA"/>
</dbReference>
<dbReference type="PROSITE" id="PS51505">
    <property type="entry name" value="SCA7"/>
    <property type="match status" value="1"/>
</dbReference>
<dbReference type="STRING" id="763407.A0A162NDY6"/>
<evidence type="ECO:0000313" key="4">
    <source>
        <dbReference type="Proteomes" id="UP000077315"/>
    </source>
</evidence>
<dbReference type="PANTHER" id="PTHR47805">
    <property type="entry name" value="SAGA-ASSOCIATED FACTOR 73"/>
    <property type="match status" value="1"/>
</dbReference>
<sequence>MSNTKLNAKRIDVFSEEQQDILKQKGSEIEQLQTSNILLLKKTQKNEMQMNKIIDNCILDINLLSDPLSANAPVGWAHHISANTLSLFQGDSHWNTLSLDNNSQLLNNKNNSLNYNGSQWDKMTSVVNPDYKDMFDTDQQLGSASLLDSKDRRMFGVMPMKEEIVMVKCTHCERPILGSSFNEHADSCCARTNIPFAGPPTPIPSHYGNPKGFVANELFSDDEDSDGSVRNRKHRNEVKKHESGRRNDSIGSLEEPETSQFKRALSPNQASEKAKKKTKKEKQKNKVISKPKGPLDLDRQCGVLQGPNSTPCTRSLTCKSHSMGAKRAVEGRSQPYNELLAAYQKKGVGRPQVGPTGLIQTERPLSTSGIGYMKPRISQIDNSGIPPDVAVNDKQSIDSDEEVECVLRAIQNHCNFPLAQKPVNLYKRKQRAFRVGNILRVAITPKSSGIMGFSDAIDTTMLSHSM</sequence>
<reference evidence="4" key="1">
    <citation type="submission" date="2015-06" db="EMBL/GenBank/DDBJ databases">
        <title>Expansion of signal transduction pathways in fungi by whole-genome duplication.</title>
        <authorList>
            <consortium name="DOE Joint Genome Institute"/>
            <person name="Corrochano L.M."/>
            <person name="Kuo A."/>
            <person name="Marcet-Houben M."/>
            <person name="Polaino S."/>
            <person name="Salamov A."/>
            <person name="Villalobos J.M."/>
            <person name="Alvarez M.I."/>
            <person name="Avalos J."/>
            <person name="Benito E.P."/>
            <person name="Benoit I."/>
            <person name="Burger G."/>
            <person name="Camino L.P."/>
            <person name="Canovas D."/>
            <person name="Cerda-Olmedo E."/>
            <person name="Cheng J.-F."/>
            <person name="Dominguez A."/>
            <person name="Elias M."/>
            <person name="Eslava A.P."/>
            <person name="Glaser F."/>
            <person name="Grimwood J."/>
            <person name="Gutierrez G."/>
            <person name="Heitman J."/>
            <person name="Henrissat B."/>
            <person name="Iturriaga E.A."/>
            <person name="Lang B.F."/>
            <person name="Lavin J.L."/>
            <person name="Lee S."/>
            <person name="Li W."/>
            <person name="Lindquist E."/>
            <person name="Lopez-Garcia S."/>
            <person name="Luque E.M."/>
            <person name="Marcos A.T."/>
            <person name="Martin J."/>
            <person name="McCluskey K."/>
            <person name="Medina H.R."/>
            <person name="Miralles-Duran A."/>
            <person name="Miyazaki A."/>
            <person name="Munoz-Torres E."/>
            <person name="Oguiza J.A."/>
            <person name="Ohm R."/>
            <person name="Olmedo M."/>
            <person name="Orejas M."/>
            <person name="Ortiz-Castellanos L."/>
            <person name="Pisabarro A.G."/>
            <person name="Rodriguez-Romero J."/>
            <person name="Ruiz-Herrera J."/>
            <person name="Ruiz-Vazquez R."/>
            <person name="Sanz C."/>
            <person name="Schackwitz W."/>
            <person name="Schmutz J."/>
            <person name="Shahriari M."/>
            <person name="Shelest E."/>
            <person name="Silva-Franco F."/>
            <person name="Soanes D."/>
            <person name="Syed K."/>
            <person name="Tagua V.G."/>
            <person name="Talbot N.J."/>
            <person name="Thon M."/>
            <person name="De vries R.P."/>
            <person name="Wiebenga A."/>
            <person name="Yadav J.S."/>
            <person name="Braun E.L."/>
            <person name="Baker S."/>
            <person name="Garre V."/>
            <person name="Horwitz B."/>
            <person name="Torres-Martinez S."/>
            <person name="Idnurm A."/>
            <person name="Herrera-Estrella A."/>
            <person name="Gabaldon T."/>
            <person name="Grigoriev I.V."/>
        </authorList>
    </citation>
    <scope>NUCLEOTIDE SEQUENCE [LARGE SCALE GENOMIC DNA]</scope>
    <source>
        <strain evidence="4">NRRL 1555(-)</strain>
    </source>
</reference>
<gene>
    <name evidence="3" type="ORF">PHYBLDRAFT_63429</name>
</gene>